<keyword evidence="3" id="KW-1185">Reference proteome</keyword>
<feature type="compositionally biased region" description="Low complexity" evidence="1">
    <location>
        <begin position="94"/>
        <end position="110"/>
    </location>
</feature>
<accession>A0AAD6X355</accession>
<dbReference type="Proteomes" id="UP001218188">
    <property type="component" value="Unassembled WGS sequence"/>
</dbReference>
<dbReference type="EMBL" id="JARJCM010000053">
    <property type="protein sequence ID" value="KAJ7034942.1"/>
    <property type="molecule type" value="Genomic_DNA"/>
</dbReference>
<evidence type="ECO:0000313" key="3">
    <source>
        <dbReference type="Proteomes" id="UP001218188"/>
    </source>
</evidence>
<gene>
    <name evidence="2" type="ORF">C8F04DRAFT_1259305</name>
</gene>
<feature type="compositionally biased region" description="Polar residues" evidence="1">
    <location>
        <begin position="127"/>
        <end position="139"/>
    </location>
</feature>
<evidence type="ECO:0000256" key="1">
    <source>
        <dbReference type="SAM" id="MobiDB-lite"/>
    </source>
</evidence>
<organism evidence="2 3">
    <name type="scientific">Mycena alexandri</name>
    <dbReference type="NCBI Taxonomy" id="1745969"/>
    <lineage>
        <taxon>Eukaryota</taxon>
        <taxon>Fungi</taxon>
        <taxon>Dikarya</taxon>
        <taxon>Basidiomycota</taxon>
        <taxon>Agaricomycotina</taxon>
        <taxon>Agaricomycetes</taxon>
        <taxon>Agaricomycetidae</taxon>
        <taxon>Agaricales</taxon>
        <taxon>Marasmiineae</taxon>
        <taxon>Mycenaceae</taxon>
        <taxon>Mycena</taxon>
    </lineage>
</organism>
<evidence type="ECO:0000313" key="2">
    <source>
        <dbReference type="EMBL" id="KAJ7034942.1"/>
    </source>
</evidence>
<feature type="region of interest" description="Disordered" evidence="1">
    <location>
        <begin position="1"/>
        <end position="166"/>
    </location>
</feature>
<sequence>MAPPTRNPPLQSRPVTSFSSTPASSWSSSSSPAVTGPPQFRFAPTVIPPSTREPPPRRPAAGWSRYSSPGLAHSSQRTFTSMPPPTRDPPFPPRSVASLPPSRSSFSSTPQWRTAPPTRDLPLSSGPVASSSHDGQGSLFQMGPTPSFGLAGAARPPLSPRKRKLFSSIQLEIDQGNYKRRRDQ</sequence>
<reference evidence="2" key="1">
    <citation type="submission" date="2023-03" db="EMBL/GenBank/DDBJ databases">
        <title>Massive genome expansion in bonnet fungi (Mycena s.s.) driven by repeated elements and novel gene families across ecological guilds.</title>
        <authorList>
            <consortium name="Lawrence Berkeley National Laboratory"/>
            <person name="Harder C.B."/>
            <person name="Miyauchi S."/>
            <person name="Viragh M."/>
            <person name="Kuo A."/>
            <person name="Thoen E."/>
            <person name="Andreopoulos B."/>
            <person name="Lu D."/>
            <person name="Skrede I."/>
            <person name="Drula E."/>
            <person name="Henrissat B."/>
            <person name="Morin E."/>
            <person name="Kohler A."/>
            <person name="Barry K."/>
            <person name="LaButti K."/>
            <person name="Morin E."/>
            <person name="Salamov A."/>
            <person name="Lipzen A."/>
            <person name="Mereny Z."/>
            <person name="Hegedus B."/>
            <person name="Baldrian P."/>
            <person name="Stursova M."/>
            <person name="Weitz H."/>
            <person name="Taylor A."/>
            <person name="Grigoriev I.V."/>
            <person name="Nagy L.G."/>
            <person name="Martin F."/>
            <person name="Kauserud H."/>
        </authorList>
    </citation>
    <scope>NUCLEOTIDE SEQUENCE</scope>
    <source>
        <strain evidence="2">CBHHK200</strain>
    </source>
</reference>
<feature type="compositionally biased region" description="Low complexity" evidence="1">
    <location>
        <begin position="14"/>
        <end position="38"/>
    </location>
</feature>
<proteinExistence type="predicted"/>
<comment type="caution">
    <text evidence="2">The sequence shown here is derived from an EMBL/GenBank/DDBJ whole genome shotgun (WGS) entry which is preliminary data.</text>
</comment>
<feature type="compositionally biased region" description="Pro residues" evidence="1">
    <location>
        <begin position="82"/>
        <end position="93"/>
    </location>
</feature>
<dbReference type="AlphaFoldDB" id="A0AAD6X355"/>
<name>A0AAD6X355_9AGAR</name>
<protein>
    <submittedName>
        <fullName evidence="2">Uncharacterized protein</fullName>
    </submittedName>
</protein>